<reference evidence="2 3" key="1">
    <citation type="submission" date="2013-01" db="EMBL/GenBank/DDBJ databases">
        <title>The Genome Sequence of Clostridium clostridioforme 90A8.</title>
        <authorList>
            <consortium name="The Broad Institute Genome Sequencing Platform"/>
            <person name="Earl A."/>
            <person name="Ward D."/>
            <person name="Feldgarden M."/>
            <person name="Gevers D."/>
            <person name="Courvalin P."/>
            <person name="Lambert T."/>
            <person name="Walker B."/>
            <person name="Young S.K."/>
            <person name="Zeng Q."/>
            <person name="Gargeya S."/>
            <person name="Fitzgerald M."/>
            <person name="Haas B."/>
            <person name="Abouelleil A."/>
            <person name="Alvarado L."/>
            <person name="Arachchi H.M."/>
            <person name="Berlin A.M."/>
            <person name="Chapman S.B."/>
            <person name="Dewar J."/>
            <person name="Goldberg J."/>
            <person name="Griggs A."/>
            <person name="Gujja S."/>
            <person name="Hansen M."/>
            <person name="Howarth C."/>
            <person name="Imamovic A."/>
            <person name="Larimer J."/>
            <person name="McCowan C."/>
            <person name="Murphy C."/>
            <person name="Neiman D."/>
            <person name="Pearson M."/>
            <person name="Priest M."/>
            <person name="Roberts A."/>
            <person name="Saif S."/>
            <person name="Shea T."/>
            <person name="Sisk P."/>
            <person name="Sykes S."/>
            <person name="Wortman J."/>
            <person name="Nusbaum C."/>
            <person name="Birren B."/>
        </authorList>
    </citation>
    <scope>NUCLEOTIDE SEQUENCE [LARGE SCALE GENOMIC DNA]</scope>
    <source>
        <strain evidence="2 3">90A8</strain>
    </source>
</reference>
<organism evidence="2 3">
    <name type="scientific">[Clostridium] clostridioforme 90A8</name>
    <dbReference type="NCBI Taxonomy" id="999408"/>
    <lineage>
        <taxon>Bacteria</taxon>
        <taxon>Bacillati</taxon>
        <taxon>Bacillota</taxon>
        <taxon>Clostridia</taxon>
        <taxon>Lachnospirales</taxon>
        <taxon>Lachnospiraceae</taxon>
        <taxon>Enterocloster</taxon>
    </lineage>
</organism>
<evidence type="ECO:0008006" key="4">
    <source>
        <dbReference type="Google" id="ProtNLM"/>
    </source>
</evidence>
<sequence length="405" mass="43870">MDILKLMIVFGVLVVMLWLKRPLYQGILGAAAAVCILFGIAPAEAFNTALLSVTGWGTLSVLLVFYLITFLQRMLEKRDFLNLAQASLNGIFNNRRINASLAPVFIGLLPSAGAVIICGDIVEKSVGPYLSPEEKTFVTSYFRHIPESFLPTYTSIIIAISLTGGRVSVSSFLVGMLPLVFLLAYLGYLFCLRKIPKDTGMPPSMDKRGDIRSLCRSLWSIALAIGLIIGAGMPVYAAVACSIVLSVFINKFTFSELKPMFLSAVESKIVTSTICIMIFKDIMASTGVIESLPGAFERLPVPGFLVFAMIFFFGTIISGSQAIIVLCMPLAFAAEPQAGLALFLLLMGMTYAAMQISPTHVCLAIVSEYFGVGMGALIRKTLPVIFVFAVLLIGYYVLLSHVFGL</sequence>
<feature type="transmembrane region" description="Helical" evidence="1">
    <location>
        <begin position="172"/>
        <end position="191"/>
    </location>
</feature>
<protein>
    <recommendedName>
        <fullName evidence="4">DUF401 family protein</fullName>
    </recommendedName>
</protein>
<gene>
    <name evidence="2" type="ORF">HMPREF1090_00037</name>
</gene>
<dbReference type="HOGENOM" id="CLU_056143_0_0_9"/>
<accession>A0A0E2HGY3</accession>
<keyword evidence="1" id="KW-1133">Transmembrane helix</keyword>
<feature type="transmembrane region" description="Helical" evidence="1">
    <location>
        <begin position="338"/>
        <end position="354"/>
    </location>
</feature>
<evidence type="ECO:0000313" key="2">
    <source>
        <dbReference type="EMBL" id="ENZ20108.1"/>
    </source>
</evidence>
<proteinExistence type="predicted"/>
<feature type="transmembrane region" description="Helical" evidence="1">
    <location>
        <begin position="101"/>
        <end position="122"/>
    </location>
</feature>
<feature type="transmembrane region" description="Helical" evidence="1">
    <location>
        <begin position="49"/>
        <end position="71"/>
    </location>
</feature>
<feature type="transmembrane region" description="Helical" evidence="1">
    <location>
        <begin position="23"/>
        <end position="43"/>
    </location>
</feature>
<keyword evidence="1" id="KW-0812">Transmembrane</keyword>
<dbReference type="Proteomes" id="UP000013085">
    <property type="component" value="Unassembled WGS sequence"/>
</dbReference>
<feature type="transmembrane region" description="Helical" evidence="1">
    <location>
        <begin position="304"/>
        <end position="332"/>
    </location>
</feature>
<feature type="transmembrane region" description="Helical" evidence="1">
    <location>
        <begin position="384"/>
        <end position="404"/>
    </location>
</feature>
<name>A0A0E2HGY3_9FIRM</name>
<dbReference type="InterPro" id="IPR007294">
    <property type="entry name" value="DUF401"/>
</dbReference>
<evidence type="ECO:0000313" key="3">
    <source>
        <dbReference type="Proteomes" id="UP000013085"/>
    </source>
</evidence>
<keyword evidence="1" id="KW-0472">Membrane</keyword>
<dbReference type="PATRIC" id="fig|999408.3.peg.38"/>
<evidence type="ECO:0000256" key="1">
    <source>
        <dbReference type="SAM" id="Phobius"/>
    </source>
</evidence>
<dbReference type="AlphaFoldDB" id="A0A0E2HGY3"/>
<comment type="caution">
    <text evidence="2">The sequence shown here is derived from an EMBL/GenBank/DDBJ whole genome shotgun (WGS) entry which is preliminary data.</text>
</comment>
<feature type="transmembrane region" description="Helical" evidence="1">
    <location>
        <begin position="218"/>
        <end position="249"/>
    </location>
</feature>
<dbReference type="Pfam" id="PF04165">
    <property type="entry name" value="DUF401"/>
    <property type="match status" value="1"/>
</dbReference>
<dbReference type="RefSeq" id="WP_002593148.1">
    <property type="nucleotide sequence ID" value="NZ_KB850976.1"/>
</dbReference>
<dbReference type="PANTHER" id="PTHR39556:SF1">
    <property type="entry name" value="PROTEIN, PUTATIVE-RELATED"/>
    <property type="match status" value="1"/>
</dbReference>
<dbReference type="EMBL" id="AGYR01000001">
    <property type="protein sequence ID" value="ENZ20108.1"/>
    <property type="molecule type" value="Genomic_DNA"/>
</dbReference>
<dbReference type="GeneID" id="57963475"/>
<dbReference type="PANTHER" id="PTHR39556">
    <property type="entry name" value="PROTEIN, PUTATIVE-RELATED"/>
    <property type="match status" value="1"/>
</dbReference>